<organism evidence="10 11">
    <name type="scientific">Floricoccus tropicus</name>
    <dbReference type="NCBI Taxonomy" id="1859473"/>
    <lineage>
        <taxon>Bacteria</taxon>
        <taxon>Bacillati</taxon>
        <taxon>Bacillota</taxon>
        <taxon>Bacilli</taxon>
        <taxon>Lactobacillales</taxon>
        <taxon>Streptococcaceae</taxon>
        <taxon>Floricoccus</taxon>
    </lineage>
</organism>
<dbReference type="InterPro" id="IPR006047">
    <property type="entry name" value="GH13_cat_dom"/>
</dbReference>
<dbReference type="Gene3D" id="2.60.40.10">
    <property type="entry name" value="Immunoglobulins"/>
    <property type="match status" value="2"/>
</dbReference>
<dbReference type="Pfam" id="PF01833">
    <property type="entry name" value="TIG"/>
    <property type="match status" value="1"/>
</dbReference>
<dbReference type="PANTHER" id="PTHR10357">
    <property type="entry name" value="ALPHA-AMYLASE FAMILY MEMBER"/>
    <property type="match status" value="1"/>
</dbReference>
<dbReference type="PANTHER" id="PTHR10357:SF215">
    <property type="entry name" value="ALPHA-AMYLASE 1"/>
    <property type="match status" value="1"/>
</dbReference>
<dbReference type="PRINTS" id="PR00110">
    <property type="entry name" value="ALPHAAMYLASE"/>
</dbReference>
<dbReference type="OrthoDB" id="9805159at2"/>
<evidence type="ECO:0000256" key="2">
    <source>
        <dbReference type="ARBA" id="ARBA00008061"/>
    </source>
</evidence>
<dbReference type="SUPFAM" id="SSF49452">
    <property type="entry name" value="Starch-binding domain-like"/>
    <property type="match status" value="1"/>
</dbReference>
<sequence length="710" mass="77972">MLRIKNRTKKALFSLATILTLGLLGPGVSASENSGVSNKADFSTDTIYQILTDRFKDGNAGNNGSSDVYDPSNPRKYHGGDWQGVTDKINDGYLTGMGISAIWVSSPVENLDLIDPSNGSAAYHGYWGRDFFKTNSHFGTFDDFKNMVDTAHSKGIKVVIDFAPNHTSTAEYGNLQFPDDGALYKDGVKLGSLRNDPNNLFNHEPWTDFSTYENGIYHSMYGLADLNNVNPTVDTYMKESIQKWLGMGIDGIRVDAVKHMSLGWQKNWLSDIYEKNNVFVFGEWFAGGTSGEADMNKFVNTSGMSLLDFRFANSVRSLYTNPSYTMGDFYSVLKATESEYNEVSDQVTFIDNHDMPRFSTITNGNDTALNQAYALLLTSRGVPNLYYGSEQYAKGGEDPQNRGDIPSFNNTTKAYKIISKLAPLRKQNQALAYGGTEERWVNNDVIVYERKFGNDVAIVAVNKSQSQNFNIGGTLTSLPTGIYKDKLDGLMGGGQLTIDKSGKVGSYELKAGQTAVWTVENKSTEPQIGNVGASIGISGNEISISGQAFGAQTGQVLFGNTAANVTLWTDTLIKVNVPDGLVGYQNIAIRNSNGALSNTFNNFEILSDKQIPVRLMVNNFNTNLGEELYIVGDVAELGMNKLEDAVGPIFNGTESIAKYPNWFYDVNLPVNKTITCRLVKKDGQGNILWTSNSYVIKTGDKAATLYIKDK</sequence>
<dbReference type="GO" id="GO:2001070">
    <property type="term" value="F:starch binding"/>
    <property type="evidence" value="ECO:0007669"/>
    <property type="project" value="InterPro"/>
</dbReference>
<dbReference type="SMART" id="SM00632">
    <property type="entry name" value="Aamy_C"/>
    <property type="match status" value="1"/>
</dbReference>
<keyword evidence="11" id="KW-1185">Reference proteome</keyword>
<comment type="cofactor">
    <cofactor evidence="1">
        <name>Ca(2+)</name>
        <dbReference type="ChEBI" id="CHEBI:29108"/>
    </cofactor>
</comment>
<dbReference type="InterPro" id="IPR014756">
    <property type="entry name" value="Ig_E-set"/>
</dbReference>
<evidence type="ECO:0000256" key="6">
    <source>
        <dbReference type="RuleBase" id="RU003615"/>
    </source>
</evidence>
<dbReference type="Pfam" id="PF00686">
    <property type="entry name" value="CBM_20"/>
    <property type="match status" value="1"/>
</dbReference>
<dbReference type="PROSITE" id="PS51166">
    <property type="entry name" value="CBM20"/>
    <property type="match status" value="1"/>
</dbReference>
<dbReference type="InterPro" id="IPR006048">
    <property type="entry name" value="A-amylase/branching_C"/>
</dbReference>
<name>A0A1E8GMV5_9LACT</name>
<gene>
    <name evidence="10" type="ORF">BG261_03080</name>
</gene>
<comment type="caution">
    <text evidence="10">The sequence shown here is derived from an EMBL/GenBank/DDBJ whole genome shotgun (WGS) entry which is preliminary data.</text>
</comment>
<dbReference type="SMART" id="SM01065">
    <property type="entry name" value="CBM_2"/>
    <property type="match status" value="1"/>
</dbReference>
<dbReference type="STRING" id="1859473.BG261_03080"/>
<dbReference type="SUPFAM" id="SSF81296">
    <property type="entry name" value="E set domains"/>
    <property type="match status" value="1"/>
</dbReference>
<protein>
    <submittedName>
        <fullName evidence="10">Alpha-amylase</fullName>
    </submittedName>
</protein>
<dbReference type="InterPro" id="IPR006046">
    <property type="entry name" value="Alpha_amylase"/>
</dbReference>
<dbReference type="InterPro" id="IPR002909">
    <property type="entry name" value="IPT_dom"/>
</dbReference>
<dbReference type="GO" id="GO:0004556">
    <property type="term" value="F:alpha-amylase activity"/>
    <property type="evidence" value="ECO:0007669"/>
    <property type="project" value="InterPro"/>
</dbReference>
<evidence type="ECO:0000256" key="8">
    <source>
        <dbReference type="SAM" id="SignalP"/>
    </source>
</evidence>
<proteinExistence type="inferred from homology"/>
<dbReference type="InterPro" id="IPR031319">
    <property type="entry name" value="A-amylase_C"/>
</dbReference>
<accession>A0A1E8GMV5</accession>
<evidence type="ECO:0000256" key="3">
    <source>
        <dbReference type="ARBA" id="ARBA00022723"/>
    </source>
</evidence>
<evidence type="ECO:0000256" key="1">
    <source>
        <dbReference type="ARBA" id="ARBA00001913"/>
    </source>
</evidence>
<dbReference type="InterPro" id="IPR002044">
    <property type="entry name" value="CBM20"/>
</dbReference>
<keyword evidence="5" id="KW-0106">Calcium</keyword>
<evidence type="ECO:0000256" key="5">
    <source>
        <dbReference type="ARBA" id="ARBA00022837"/>
    </source>
</evidence>
<evidence type="ECO:0000313" key="11">
    <source>
        <dbReference type="Proteomes" id="UP000178622"/>
    </source>
</evidence>
<evidence type="ECO:0000259" key="9">
    <source>
        <dbReference type="PROSITE" id="PS51166"/>
    </source>
</evidence>
<dbReference type="InterPro" id="IPR013783">
    <property type="entry name" value="Ig-like_fold"/>
</dbReference>
<dbReference type="CDD" id="cd11320">
    <property type="entry name" value="AmyAc_AmyMalt_CGTase_like"/>
    <property type="match status" value="1"/>
</dbReference>
<dbReference type="InterPro" id="IPR017853">
    <property type="entry name" value="GH"/>
</dbReference>
<reference evidence="11" key="1">
    <citation type="submission" date="2016-09" db="EMBL/GenBank/DDBJ databases">
        <title>Draft genome sequence of a novel species of the family Streptococcaceae isolated from flowers.</title>
        <authorList>
            <person name="Chuah L.-O."/>
            <person name="Yap K.-P."/>
            <person name="Thong K.L."/>
            <person name="Liong M.T."/>
            <person name="Ahmad R."/>
            <person name="Rusul G."/>
        </authorList>
    </citation>
    <scope>NUCLEOTIDE SEQUENCE [LARGE SCALE GENOMIC DNA]</scope>
    <source>
        <strain evidence="11">DF1</strain>
    </source>
</reference>
<evidence type="ECO:0000313" key="10">
    <source>
        <dbReference type="EMBL" id="OFI49579.1"/>
    </source>
</evidence>
<dbReference type="Pfam" id="PF02806">
    <property type="entry name" value="Alpha-amylase_C"/>
    <property type="match status" value="1"/>
</dbReference>
<comment type="similarity">
    <text evidence="2 6">Belongs to the glycosyl hydrolase 13 family.</text>
</comment>
<dbReference type="EMBL" id="MKIR01000012">
    <property type="protein sequence ID" value="OFI49579.1"/>
    <property type="molecule type" value="Genomic_DNA"/>
</dbReference>
<keyword evidence="3" id="KW-0479">Metal-binding</keyword>
<feature type="domain" description="CBM20" evidence="9">
    <location>
        <begin position="605"/>
        <end position="710"/>
    </location>
</feature>
<feature type="signal peptide" evidence="8">
    <location>
        <begin position="1"/>
        <end position="30"/>
    </location>
</feature>
<dbReference type="SUPFAM" id="SSF51445">
    <property type="entry name" value="(Trans)glycosidases"/>
    <property type="match status" value="1"/>
</dbReference>
<dbReference type="SMART" id="SM00642">
    <property type="entry name" value="Aamy"/>
    <property type="match status" value="1"/>
</dbReference>
<dbReference type="SUPFAM" id="SSF51011">
    <property type="entry name" value="Glycosyl hydrolase domain"/>
    <property type="match status" value="1"/>
</dbReference>
<feature type="region of interest" description="Disordered" evidence="7">
    <location>
        <begin position="58"/>
        <end position="77"/>
    </location>
</feature>
<evidence type="ECO:0000256" key="4">
    <source>
        <dbReference type="ARBA" id="ARBA00022729"/>
    </source>
</evidence>
<dbReference type="Pfam" id="PF00128">
    <property type="entry name" value="Alpha-amylase"/>
    <property type="match status" value="1"/>
</dbReference>
<dbReference type="InterPro" id="IPR013780">
    <property type="entry name" value="Glyco_hydro_b"/>
</dbReference>
<dbReference type="AlphaFoldDB" id="A0A1E8GMV5"/>
<dbReference type="Gene3D" id="2.60.40.1180">
    <property type="entry name" value="Golgi alpha-mannosidase II"/>
    <property type="match status" value="1"/>
</dbReference>
<dbReference type="GO" id="GO:0046872">
    <property type="term" value="F:metal ion binding"/>
    <property type="evidence" value="ECO:0007669"/>
    <property type="project" value="UniProtKB-KW"/>
</dbReference>
<evidence type="ECO:0000256" key="7">
    <source>
        <dbReference type="SAM" id="MobiDB-lite"/>
    </source>
</evidence>
<dbReference type="GO" id="GO:0005975">
    <property type="term" value="P:carbohydrate metabolic process"/>
    <property type="evidence" value="ECO:0007669"/>
    <property type="project" value="InterPro"/>
</dbReference>
<keyword evidence="4 8" id="KW-0732">Signal</keyword>
<feature type="chain" id="PRO_5009450682" evidence="8">
    <location>
        <begin position="31"/>
        <end position="710"/>
    </location>
</feature>
<dbReference type="Gene3D" id="3.20.20.80">
    <property type="entry name" value="Glycosidases"/>
    <property type="match status" value="1"/>
</dbReference>
<dbReference type="Proteomes" id="UP000178622">
    <property type="component" value="Unassembled WGS sequence"/>
</dbReference>
<dbReference type="InterPro" id="IPR013784">
    <property type="entry name" value="Carb-bd-like_fold"/>
</dbReference>
<dbReference type="CDD" id="cd00604">
    <property type="entry name" value="IPT_CGTD"/>
    <property type="match status" value="1"/>
</dbReference>
<dbReference type="RefSeq" id="WP_070792096.1">
    <property type="nucleotide sequence ID" value="NZ_MKIR01000012.1"/>
</dbReference>